<dbReference type="EMBL" id="FJVC01000495">
    <property type="protein sequence ID" value="CZT51590.1"/>
    <property type="molecule type" value="Genomic_DNA"/>
</dbReference>
<reference evidence="2" key="1">
    <citation type="submission" date="2016-03" db="EMBL/GenBank/DDBJ databases">
        <authorList>
            <person name="Guldener U."/>
        </authorList>
    </citation>
    <scope>NUCLEOTIDE SEQUENCE [LARGE SCALE GENOMIC DNA]</scope>
</reference>
<accession>A0A1E1MR86</accession>
<dbReference type="AlphaFoldDB" id="A0A1E1MR86"/>
<gene>
    <name evidence="1" type="ORF">RSE6_12751</name>
</gene>
<name>A0A1E1MR86_RHYSE</name>
<keyword evidence="2" id="KW-1185">Reference proteome</keyword>
<protein>
    <submittedName>
        <fullName evidence="1">Uncharacterized protein</fullName>
    </submittedName>
</protein>
<dbReference type="Proteomes" id="UP000177625">
    <property type="component" value="Unassembled WGS sequence"/>
</dbReference>
<sequence length="125" mass="13893">MSQDSLTLERAPTVRTVIQSEAHNIREGSDSCPGVDEKFHAWKTLSRNRHASGRVEPVLSLADSMGIDDDLGREQVQKKLLRGNWRSWLTAKIQIKFIAVVEVLSASENLKGHDSEIVIDVVGSE</sequence>
<organism evidence="1 2">
    <name type="scientific">Rhynchosporium secalis</name>
    <name type="common">Barley scald fungus</name>
    <dbReference type="NCBI Taxonomy" id="38038"/>
    <lineage>
        <taxon>Eukaryota</taxon>
        <taxon>Fungi</taxon>
        <taxon>Dikarya</taxon>
        <taxon>Ascomycota</taxon>
        <taxon>Pezizomycotina</taxon>
        <taxon>Leotiomycetes</taxon>
        <taxon>Helotiales</taxon>
        <taxon>Ploettnerulaceae</taxon>
        <taxon>Rhynchosporium</taxon>
    </lineage>
</organism>
<evidence type="ECO:0000313" key="1">
    <source>
        <dbReference type="EMBL" id="CZT51590.1"/>
    </source>
</evidence>
<evidence type="ECO:0000313" key="2">
    <source>
        <dbReference type="Proteomes" id="UP000177625"/>
    </source>
</evidence>
<proteinExistence type="predicted"/>